<dbReference type="PANTHER" id="PTHR43547:SF2">
    <property type="entry name" value="HYBRID SIGNAL TRANSDUCTION HISTIDINE KINASE C"/>
    <property type="match status" value="1"/>
</dbReference>
<dbReference type="Gene3D" id="3.30.565.10">
    <property type="entry name" value="Histidine kinase-like ATPase, C-terminal domain"/>
    <property type="match status" value="1"/>
</dbReference>
<dbReference type="InterPro" id="IPR013767">
    <property type="entry name" value="PAS_fold"/>
</dbReference>
<dbReference type="Pfam" id="PF00989">
    <property type="entry name" value="PAS"/>
    <property type="match status" value="1"/>
</dbReference>
<comment type="catalytic activity">
    <reaction evidence="1">
        <text>ATP + protein L-histidine = ADP + protein N-phospho-L-histidine.</text>
        <dbReference type="EC" id="2.7.13.3"/>
    </reaction>
</comment>
<dbReference type="InterPro" id="IPR036097">
    <property type="entry name" value="HisK_dim/P_sf"/>
</dbReference>
<gene>
    <name evidence="9" type="ORF">WM40_09500</name>
</gene>
<dbReference type="EC" id="2.7.13.3" evidence="2"/>
<accession>A0A0F5K176</accession>
<dbReference type="InterPro" id="IPR036890">
    <property type="entry name" value="HATPase_C_sf"/>
</dbReference>
<dbReference type="GO" id="GO:0000155">
    <property type="term" value="F:phosphorelay sensor kinase activity"/>
    <property type="evidence" value="ECO:0007669"/>
    <property type="project" value="InterPro"/>
</dbReference>
<dbReference type="SMART" id="SM00091">
    <property type="entry name" value="PAS"/>
    <property type="match status" value="1"/>
</dbReference>
<dbReference type="PROSITE" id="PS50112">
    <property type="entry name" value="PAS"/>
    <property type="match status" value="1"/>
</dbReference>
<evidence type="ECO:0000313" key="9">
    <source>
        <dbReference type="EMBL" id="KKB63876.1"/>
    </source>
</evidence>
<dbReference type="PROSITE" id="PS50113">
    <property type="entry name" value="PAC"/>
    <property type="match status" value="1"/>
</dbReference>
<dbReference type="Pfam" id="PF00072">
    <property type="entry name" value="Response_reg"/>
    <property type="match status" value="1"/>
</dbReference>
<organism evidence="9 10">
    <name type="scientific">Robbsia andropogonis</name>
    <dbReference type="NCBI Taxonomy" id="28092"/>
    <lineage>
        <taxon>Bacteria</taxon>
        <taxon>Pseudomonadati</taxon>
        <taxon>Pseudomonadota</taxon>
        <taxon>Betaproteobacteria</taxon>
        <taxon>Burkholderiales</taxon>
        <taxon>Burkholderiaceae</taxon>
        <taxon>Robbsia</taxon>
    </lineage>
</organism>
<feature type="domain" description="PAS" evidence="7">
    <location>
        <begin position="145"/>
        <end position="215"/>
    </location>
</feature>
<name>A0A0F5K176_9BURK</name>
<dbReference type="InterPro" id="IPR001789">
    <property type="entry name" value="Sig_transdc_resp-reg_receiver"/>
</dbReference>
<dbReference type="InterPro" id="IPR003594">
    <property type="entry name" value="HATPase_dom"/>
</dbReference>
<keyword evidence="10" id="KW-1185">Reference proteome</keyword>
<evidence type="ECO:0000256" key="3">
    <source>
        <dbReference type="ARBA" id="ARBA00022553"/>
    </source>
</evidence>
<sequence length="896" mass="95329">MNAAAESLLGVSSRDAQGASIRALLPLWTESGKPVDPMDPSSALDSQGAFADVDGFGTEGAAVDAMPVLRRVATWTKSTVERVNAEGNRAAPDMMGTARGKDATIAVADLPLMIAPLVLRNPSGVIDAVGVMLRDGRAVRARLARDSHARHINGASVDAIIGVSANEVIGSWNPGARSMFAYEVEDVLGESIGMLVSADRHAVLSQTVRMAIAGERVVDRDLTMRSRDGREFDVSLAAFRVTLPEALRAADIAGATRVVLVLRDIGERRLSERRVRHLGAQLVRRAQELQAIFDIAPVGMVIADSPDCRHVRPNMALTTMLGLERAAEFSFDGGAQTGYEIWQGDALLQEADSPLHRAVRGRCEIVPTELTLRSAQREWTIMAYAAPVIDQDHSVVGAIAVFVDISEMKIVDAERQQLLSEAIDARRAAEEASRLKEEFLATVSHELRTPLNAMHGWLEIMQRKPDAETQARGMDVIRRNVRAQTRVIEDILDVSSFVKGKTRLVVRPVDLLEIARATAESLRPTADAKSISLLVENDMPATSECDAASNVVTVAPVNGDPERIQQIAWNLLSNALKFTPEGGTVVVSVYSAQAGQGTHRGTVVSDPVGNTEVSGVLSLDEAAELAEAGAASRGAMFVLSVRDTGEGIAPAFLPFVFDRFRQADSSIERRHSGLGLGLAIVRHLAELHGGYAAVESDGLGLGATFRVGFPARPVLRYTPLSEDGADDRDMAAPSSGNAGWYVVTAADSAAALAGTAGGVKNEEVYQGRLYGIGVLVVEDDQAAAEIIAEALSDEGADVRLADNAETALQVLAEWQPQVILSDIGLPGRDGCALIQAVRAMDGSIAAIFAVAVTAYAGVEDRARALRAGFDAYLVKPVAPSQLIDMLALSGRPAVTE</sequence>
<dbReference type="Gene3D" id="3.40.50.2300">
    <property type="match status" value="1"/>
</dbReference>
<dbReference type="CDD" id="cd00082">
    <property type="entry name" value="HisKA"/>
    <property type="match status" value="1"/>
</dbReference>
<evidence type="ECO:0000259" key="6">
    <source>
        <dbReference type="PROSITE" id="PS50110"/>
    </source>
</evidence>
<dbReference type="Gene3D" id="3.30.450.20">
    <property type="entry name" value="PAS domain"/>
    <property type="match status" value="2"/>
</dbReference>
<evidence type="ECO:0000259" key="5">
    <source>
        <dbReference type="PROSITE" id="PS50109"/>
    </source>
</evidence>
<dbReference type="InterPro" id="IPR035965">
    <property type="entry name" value="PAS-like_dom_sf"/>
</dbReference>
<dbReference type="InterPro" id="IPR000700">
    <property type="entry name" value="PAS-assoc_C"/>
</dbReference>
<dbReference type="PROSITE" id="PS50109">
    <property type="entry name" value="HIS_KIN"/>
    <property type="match status" value="1"/>
</dbReference>
<dbReference type="InterPro" id="IPR004358">
    <property type="entry name" value="Sig_transdc_His_kin-like_C"/>
</dbReference>
<dbReference type="PRINTS" id="PR00344">
    <property type="entry name" value="BCTRLSENSOR"/>
</dbReference>
<dbReference type="PATRIC" id="fig|28092.6.peg.2237"/>
<dbReference type="Proteomes" id="UP000033618">
    <property type="component" value="Unassembled WGS sequence"/>
</dbReference>
<dbReference type="InterPro" id="IPR005467">
    <property type="entry name" value="His_kinase_dom"/>
</dbReference>
<dbReference type="Pfam" id="PF02518">
    <property type="entry name" value="HATPase_c"/>
    <property type="match status" value="1"/>
</dbReference>
<dbReference type="SUPFAM" id="SSF55785">
    <property type="entry name" value="PYP-like sensor domain (PAS domain)"/>
    <property type="match status" value="2"/>
</dbReference>
<dbReference type="EMBL" id="LAQU01000007">
    <property type="protein sequence ID" value="KKB63876.1"/>
    <property type="molecule type" value="Genomic_DNA"/>
</dbReference>
<proteinExistence type="predicted"/>
<dbReference type="Gene3D" id="1.10.287.130">
    <property type="match status" value="1"/>
</dbReference>
<protein>
    <recommendedName>
        <fullName evidence="2">histidine kinase</fullName>
        <ecNumber evidence="2">2.7.13.3</ecNumber>
    </recommendedName>
</protein>
<feature type="domain" description="Histidine kinase" evidence="5">
    <location>
        <begin position="442"/>
        <end position="713"/>
    </location>
</feature>
<feature type="domain" description="PAC" evidence="8">
    <location>
        <begin position="364"/>
        <end position="417"/>
    </location>
</feature>
<dbReference type="InterPro" id="IPR011006">
    <property type="entry name" value="CheY-like_superfamily"/>
</dbReference>
<dbReference type="SMART" id="SM00448">
    <property type="entry name" value="REC"/>
    <property type="match status" value="1"/>
</dbReference>
<dbReference type="Pfam" id="PF00512">
    <property type="entry name" value="HisKA"/>
    <property type="match status" value="1"/>
</dbReference>
<reference evidence="9 10" key="1">
    <citation type="submission" date="2015-03" db="EMBL/GenBank/DDBJ databases">
        <title>Draft Genome Sequence of Burkholderia andropogonis type strain ICMP2807, isolated from Sorghum bicolor.</title>
        <authorList>
            <person name="Lopes-Santos L."/>
            <person name="Castro D.B."/>
            <person name="Ottoboni L.M."/>
            <person name="Park D."/>
            <person name="Weirc B.S."/>
            <person name="Destefano S.A."/>
        </authorList>
    </citation>
    <scope>NUCLEOTIDE SEQUENCE [LARGE SCALE GENOMIC DNA]</scope>
    <source>
        <strain evidence="9 10">ICMP2807</strain>
    </source>
</reference>
<evidence type="ECO:0000259" key="8">
    <source>
        <dbReference type="PROSITE" id="PS50113"/>
    </source>
</evidence>
<dbReference type="PROSITE" id="PS50110">
    <property type="entry name" value="RESPONSE_REGULATORY"/>
    <property type="match status" value="1"/>
</dbReference>
<evidence type="ECO:0000256" key="4">
    <source>
        <dbReference type="PROSITE-ProRule" id="PRU00169"/>
    </source>
</evidence>
<dbReference type="InterPro" id="IPR000014">
    <property type="entry name" value="PAS"/>
</dbReference>
<dbReference type="SMART" id="SM00387">
    <property type="entry name" value="HATPase_c"/>
    <property type="match status" value="1"/>
</dbReference>
<evidence type="ECO:0000313" key="10">
    <source>
        <dbReference type="Proteomes" id="UP000033618"/>
    </source>
</evidence>
<evidence type="ECO:0000256" key="2">
    <source>
        <dbReference type="ARBA" id="ARBA00012438"/>
    </source>
</evidence>
<dbReference type="Pfam" id="PF13426">
    <property type="entry name" value="PAS_9"/>
    <property type="match status" value="1"/>
</dbReference>
<dbReference type="SUPFAM" id="SSF52172">
    <property type="entry name" value="CheY-like"/>
    <property type="match status" value="1"/>
</dbReference>
<dbReference type="SUPFAM" id="SSF55874">
    <property type="entry name" value="ATPase domain of HSP90 chaperone/DNA topoisomerase II/histidine kinase"/>
    <property type="match status" value="1"/>
</dbReference>
<evidence type="ECO:0000256" key="1">
    <source>
        <dbReference type="ARBA" id="ARBA00000085"/>
    </source>
</evidence>
<dbReference type="PANTHER" id="PTHR43547">
    <property type="entry name" value="TWO-COMPONENT HISTIDINE KINASE"/>
    <property type="match status" value="1"/>
</dbReference>
<keyword evidence="3 4" id="KW-0597">Phosphoprotein</keyword>
<dbReference type="SUPFAM" id="SSF47384">
    <property type="entry name" value="Homodimeric domain of signal transducing histidine kinase"/>
    <property type="match status" value="1"/>
</dbReference>
<dbReference type="InterPro" id="IPR003661">
    <property type="entry name" value="HisK_dim/P_dom"/>
</dbReference>
<comment type="caution">
    <text evidence="9">The sequence shown here is derived from an EMBL/GenBank/DDBJ whole genome shotgun (WGS) entry which is preliminary data.</text>
</comment>
<dbReference type="STRING" id="28092.WM40_09500"/>
<feature type="modified residue" description="4-aspartylphosphate" evidence="4">
    <location>
        <position position="822"/>
    </location>
</feature>
<feature type="domain" description="Response regulatory" evidence="6">
    <location>
        <begin position="773"/>
        <end position="890"/>
    </location>
</feature>
<evidence type="ECO:0000259" key="7">
    <source>
        <dbReference type="PROSITE" id="PS50112"/>
    </source>
</evidence>
<dbReference type="AlphaFoldDB" id="A0A0F5K176"/>
<dbReference type="NCBIfam" id="TIGR00229">
    <property type="entry name" value="sensory_box"/>
    <property type="match status" value="1"/>
</dbReference>
<dbReference type="SMART" id="SM00388">
    <property type="entry name" value="HisKA"/>
    <property type="match status" value="1"/>
</dbReference>
<dbReference type="CDD" id="cd00130">
    <property type="entry name" value="PAS"/>
    <property type="match status" value="1"/>
</dbReference>